<dbReference type="InterPro" id="IPR006016">
    <property type="entry name" value="UspA"/>
</dbReference>
<protein>
    <submittedName>
        <fullName evidence="3">Nucleotide-binding universal stress UspA family protein</fullName>
    </submittedName>
</protein>
<evidence type="ECO:0000313" key="4">
    <source>
        <dbReference type="Proteomes" id="UP000549457"/>
    </source>
</evidence>
<dbReference type="EMBL" id="JACHFM010000001">
    <property type="protein sequence ID" value="MBB5221110.1"/>
    <property type="molecule type" value="Genomic_DNA"/>
</dbReference>
<dbReference type="InterPro" id="IPR014729">
    <property type="entry name" value="Rossmann-like_a/b/a_fold"/>
</dbReference>
<dbReference type="RefSeq" id="WP_184147512.1">
    <property type="nucleotide sequence ID" value="NZ_JACHFM010000001.1"/>
</dbReference>
<dbReference type="AlphaFoldDB" id="A0A840SK17"/>
<organism evidence="3 4">
    <name type="scientific">Amaricoccus macauensis</name>
    <dbReference type="NCBI Taxonomy" id="57001"/>
    <lineage>
        <taxon>Bacteria</taxon>
        <taxon>Pseudomonadati</taxon>
        <taxon>Pseudomonadota</taxon>
        <taxon>Alphaproteobacteria</taxon>
        <taxon>Rhodobacterales</taxon>
        <taxon>Paracoccaceae</taxon>
        <taxon>Amaricoccus</taxon>
    </lineage>
</organism>
<dbReference type="PANTHER" id="PTHR46268">
    <property type="entry name" value="STRESS RESPONSE PROTEIN NHAX"/>
    <property type="match status" value="1"/>
</dbReference>
<dbReference type="PANTHER" id="PTHR46268:SF15">
    <property type="entry name" value="UNIVERSAL STRESS PROTEIN HP_0031"/>
    <property type="match status" value="1"/>
</dbReference>
<reference evidence="3 4" key="1">
    <citation type="submission" date="2020-08" db="EMBL/GenBank/DDBJ databases">
        <title>Genomic Encyclopedia of Type Strains, Phase IV (KMG-IV): sequencing the most valuable type-strain genomes for metagenomic binning, comparative biology and taxonomic classification.</title>
        <authorList>
            <person name="Goeker M."/>
        </authorList>
    </citation>
    <scope>NUCLEOTIDE SEQUENCE [LARGE SCALE GENOMIC DNA]</scope>
    <source>
        <strain evidence="3 4">DSM 101730</strain>
    </source>
</reference>
<dbReference type="Gene3D" id="3.40.50.620">
    <property type="entry name" value="HUPs"/>
    <property type="match status" value="1"/>
</dbReference>
<evidence type="ECO:0000313" key="3">
    <source>
        <dbReference type="EMBL" id="MBB5221110.1"/>
    </source>
</evidence>
<dbReference type="SUPFAM" id="SSF52402">
    <property type="entry name" value="Adenine nucleotide alpha hydrolases-like"/>
    <property type="match status" value="1"/>
</dbReference>
<sequence length="127" mass="13097">MFKNILLPTDGSEVANRAVDAGIALAKQLGAKVTLVTVRRPEWPDHGEEGVLNTAAAKADAAGVPVAKILRSGNDTAAEILAAGTDAGADLIAMASHGRQGLSAVLLGSQTDQVTKHSTIPVLIYRF</sequence>
<dbReference type="InterPro" id="IPR006015">
    <property type="entry name" value="Universal_stress_UspA"/>
</dbReference>
<comment type="caution">
    <text evidence="3">The sequence shown here is derived from an EMBL/GenBank/DDBJ whole genome shotgun (WGS) entry which is preliminary data.</text>
</comment>
<keyword evidence="4" id="KW-1185">Reference proteome</keyword>
<proteinExistence type="inferred from homology"/>
<comment type="similarity">
    <text evidence="1">Belongs to the universal stress protein A family.</text>
</comment>
<dbReference type="PRINTS" id="PR01438">
    <property type="entry name" value="UNVRSLSTRESS"/>
</dbReference>
<evidence type="ECO:0000259" key="2">
    <source>
        <dbReference type="Pfam" id="PF00582"/>
    </source>
</evidence>
<evidence type="ECO:0000256" key="1">
    <source>
        <dbReference type="ARBA" id="ARBA00008791"/>
    </source>
</evidence>
<dbReference type="Pfam" id="PF00582">
    <property type="entry name" value="Usp"/>
    <property type="match status" value="1"/>
</dbReference>
<gene>
    <name evidence="3" type="ORF">HNP73_001031</name>
</gene>
<accession>A0A840SK17</accession>
<name>A0A840SK17_9RHOB</name>
<dbReference type="Proteomes" id="UP000549457">
    <property type="component" value="Unassembled WGS sequence"/>
</dbReference>
<dbReference type="CDD" id="cd00293">
    <property type="entry name" value="USP-like"/>
    <property type="match status" value="1"/>
</dbReference>
<feature type="domain" description="UspA" evidence="2">
    <location>
        <begin position="1"/>
        <end position="126"/>
    </location>
</feature>